<dbReference type="InterPro" id="IPR003439">
    <property type="entry name" value="ABC_transporter-like_ATP-bd"/>
</dbReference>
<dbReference type="InterPro" id="IPR008995">
    <property type="entry name" value="Mo/tungstate-bd_C_term_dom"/>
</dbReference>
<dbReference type="InterPro" id="IPR027417">
    <property type="entry name" value="P-loop_NTPase"/>
</dbReference>
<feature type="domain" description="ABC transporter" evidence="5">
    <location>
        <begin position="4"/>
        <end position="234"/>
    </location>
</feature>
<sequence>MGALSIRNVRKSYGETHILKGIDLEIDKGEFLILVGPSGCGKSTLLSMIAGLDAPTSGSIHIGERDVTHALPKNRDIAMVFQSYALYPNMNVAQNIAFGLEMRKVPKPGRDAAVARVAKMLQIEHLLERKPGALSGGQRQRVAMGRALARDPLLFLFDEPLSNLDAKLRVEMRAEIKLLHQRTRTTTVYVTHDQVEAMTLGDRIAVMKEGVVQQFGTPDDIYDRPATRFVAEFIGSPAMNMLQARSTHEGLSAHGIELALTAGRAERLRAQVGSEWIYGLRPEAIGFGANGLPGCIRMIEPTGPETYVSVETGAGTLVARLPGKIGEQVGDNVHLQWDAAQAHLFDASTEVRLPE</sequence>
<dbReference type="InterPro" id="IPR047641">
    <property type="entry name" value="ABC_transpr_MalK/UgpC-like"/>
</dbReference>
<dbReference type="InterPro" id="IPR003593">
    <property type="entry name" value="AAA+_ATPase"/>
</dbReference>
<evidence type="ECO:0000313" key="7">
    <source>
        <dbReference type="Proteomes" id="UP001235760"/>
    </source>
</evidence>
<dbReference type="PANTHER" id="PTHR43875">
    <property type="entry name" value="MALTODEXTRIN IMPORT ATP-BINDING PROTEIN MSMX"/>
    <property type="match status" value="1"/>
</dbReference>
<dbReference type="Pfam" id="PF08402">
    <property type="entry name" value="TOBE_2"/>
    <property type="match status" value="1"/>
</dbReference>
<dbReference type="InterPro" id="IPR017871">
    <property type="entry name" value="ABC_transporter-like_CS"/>
</dbReference>
<protein>
    <submittedName>
        <fullName evidence="6">ABC transporter ATP-binding protein</fullName>
    </submittedName>
</protein>
<evidence type="ECO:0000256" key="4">
    <source>
        <dbReference type="ARBA" id="ARBA00022840"/>
    </source>
</evidence>
<dbReference type="GO" id="GO:0005524">
    <property type="term" value="F:ATP binding"/>
    <property type="evidence" value="ECO:0007669"/>
    <property type="project" value="UniProtKB-KW"/>
</dbReference>
<comment type="caution">
    <text evidence="6">The sequence shown here is derived from an EMBL/GenBank/DDBJ whole genome shotgun (WGS) entry which is preliminary data.</text>
</comment>
<evidence type="ECO:0000313" key="6">
    <source>
        <dbReference type="EMBL" id="MDP4300734.1"/>
    </source>
</evidence>
<reference evidence="6 7" key="1">
    <citation type="submission" date="2023-08" db="EMBL/GenBank/DDBJ databases">
        <authorList>
            <person name="Roldan D.M."/>
            <person name="Menes R.J."/>
        </authorList>
    </citation>
    <scope>NUCLEOTIDE SEQUENCE [LARGE SCALE GENOMIC DNA]</scope>
    <source>
        <strain evidence="6 7">CCM 2812</strain>
    </source>
</reference>
<keyword evidence="1" id="KW-0813">Transport</keyword>
<dbReference type="Gene3D" id="2.40.50.140">
    <property type="entry name" value="Nucleic acid-binding proteins"/>
    <property type="match status" value="1"/>
</dbReference>
<keyword evidence="3" id="KW-0547">Nucleotide-binding</keyword>
<proteinExistence type="predicted"/>
<evidence type="ECO:0000259" key="5">
    <source>
        <dbReference type="PROSITE" id="PS50893"/>
    </source>
</evidence>
<dbReference type="PROSITE" id="PS00211">
    <property type="entry name" value="ABC_TRANSPORTER_1"/>
    <property type="match status" value="1"/>
</dbReference>
<dbReference type="CDD" id="cd03301">
    <property type="entry name" value="ABC_MalK_N"/>
    <property type="match status" value="1"/>
</dbReference>
<dbReference type="SMART" id="SM00382">
    <property type="entry name" value="AAA"/>
    <property type="match status" value="1"/>
</dbReference>
<dbReference type="SUPFAM" id="SSF52540">
    <property type="entry name" value="P-loop containing nucleoside triphosphate hydrolases"/>
    <property type="match status" value="1"/>
</dbReference>
<dbReference type="Gene3D" id="2.40.50.100">
    <property type="match status" value="1"/>
</dbReference>
<dbReference type="NCBIfam" id="NF008653">
    <property type="entry name" value="PRK11650.1"/>
    <property type="match status" value="1"/>
</dbReference>
<dbReference type="Gene3D" id="3.40.50.300">
    <property type="entry name" value="P-loop containing nucleotide triphosphate hydrolases"/>
    <property type="match status" value="1"/>
</dbReference>
<dbReference type="InterPro" id="IPR012340">
    <property type="entry name" value="NA-bd_OB-fold"/>
</dbReference>
<organism evidence="6 7">
    <name type="scientific">Leptothrix discophora</name>
    <dbReference type="NCBI Taxonomy" id="89"/>
    <lineage>
        <taxon>Bacteria</taxon>
        <taxon>Pseudomonadati</taxon>
        <taxon>Pseudomonadota</taxon>
        <taxon>Betaproteobacteria</taxon>
        <taxon>Burkholderiales</taxon>
        <taxon>Sphaerotilaceae</taxon>
        <taxon>Leptothrix</taxon>
    </lineage>
</organism>
<dbReference type="InterPro" id="IPR015855">
    <property type="entry name" value="ABC_transpr_MalK-like"/>
</dbReference>
<keyword evidence="2" id="KW-1003">Cell membrane</keyword>
<accession>A0ABT9G2M1</accession>
<dbReference type="Proteomes" id="UP001235760">
    <property type="component" value="Unassembled WGS sequence"/>
</dbReference>
<dbReference type="PROSITE" id="PS50893">
    <property type="entry name" value="ABC_TRANSPORTER_2"/>
    <property type="match status" value="1"/>
</dbReference>
<evidence type="ECO:0000256" key="3">
    <source>
        <dbReference type="ARBA" id="ARBA00022741"/>
    </source>
</evidence>
<evidence type="ECO:0000256" key="1">
    <source>
        <dbReference type="ARBA" id="ARBA00022448"/>
    </source>
</evidence>
<keyword evidence="4 6" id="KW-0067">ATP-binding</keyword>
<dbReference type="InterPro" id="IPR013611">
    <property type="entry name" value="Transp-assoc_OB_typ2"/>
</dbReference>
<dbReference type="EMBL" id="JAUZEE010000003">
    <property type="protein sequence ID" value="MDP4300734.1"/>
    <property type="molecule type" value="Genomic_DNA"/>
</dbReference>
<keyword evidence="7" id="KW-1185">Reference proteome</keyword>
<keyword evidence="2" id="KW-0472">Membrane</keyword>
<name>A0ABT9G2M1_LEPDI</name>
<dbReference type="RefSeq" id="WP_305749269.1">
    <property type="nucleotide sequence ID" value="NZ_JAUZEE010000003.1"/>
</dbReference>
<dbReference type="PANTHER" id="PTHR43875:SF14">
    <property type="entry name" value="ABC TRANSPORTER ATP-BINDING PROTEIN"/>
    <property type="match status" value="1"/>
</dbReference>
<dbReference type="Pfam" id="PF00005">
    <property type="entry name" value="ABC_tran"/>
    <property type="match status" value="1"/>
</dbReference>
<dbReference type="SUPFAM" id="SSF50331">
    <property type="entry name" value="MOP-like"/>
    <property type="match status" value="1"/>
</dbReference>
<evidence type="ECO:0000256" key="2">
    <source>
        <dbReference type="ARBA" id="ARBA00022475"/>
    </source>
</evidence>
<gene>
    <name evidence="6" type="ORF">Q8X39_08805</name>
</gene>